<gene>
    <name evidence="1" type="ORF">QJS04_geneDACA022341</name>
</gene>
<organism evidence="1 2">
    <name type="scientific">Acorus gramineus</name>
    <name type="common">Dwarf sweet flag</name>
    <dbReference type="NCBI Taxonomy" id="55184"/>
    <lineage>
        <taxon>Eukaryota</taxon>
        <taxon>Viridiplantae</taxon>
        <taxon>Streptophyta</taxon>
        <taxon>Embryophyta</taxon>
        <taxon>Tracheophyta</taxon>
        <taxon>Spermatophyta</taxon>
        <taxon>Magnoliopsida</taxon>
        <taxon>Liliopsida</taxon>
        <taxon>Acoraceae</taxon>
        <taxon>Acorus</taxon>
    </lineage>
</organism>
<comment type="caution">
    <text evidence="1">The sequence shown here is derived from an EMBL/GenBank/DDBJ whole genome shotgun (WGS) entry which is preliminary data.</text>
</comment>
<protein>
    <recommendedName>
        <fullName evidence="3">Reverse transcriptase</fullName>
    </recommendedName>
</protein>
<dbReference type="PANTHER" id="PTHR33710:SF71">
    <property type="entry name" value="ENDONUCLEASE_EXONUCLEASE_PHOSPHATASE DOMAIN-CONTAINING PROTEIN"/>
    <property type="match status" value="1"/>
</dbReference>
<sequence>MSRLDRVLVNEDWLLLHPEALVFYHPPGLSDHSAMQLILVPSFPLGPMPFKFFNDWVKHDSFFPLVRSAWEVDLRGTTMFNLVCKLKRVKVALKAWSKEVLGPIQHCLAQQRCTLDRIQL</sequence>
<proteinExistence type="predicted"/>
<evidence type="ECO:0000313" key="1">
    <source>
        <dbReference type="EMBL" id="KAK1263733.1"/>
    </source>
</evidence>
<evidence type="ECO:0000313" key="2">
    <source>
        <dbReference type="Proteomes" id="UP001179952"/>
    </source>
</evidence>
<dbReference type="PANTHER" id="PTHR33710">
    <property type="entry name" value="BNAC02G09200D PROTEIN"/>
    <property type="match status" value="1"/>
</dbReference>
<dbReference type="EMBL" id="JAUJYN010000009">
    <property type="protein sequence ID" value="KAK1263733.1"/>
    <property type="molecule type" value="Genomic_DNA"/>
</dbReference>
<reference evidence="1" key="2">
    <citation type="submission" date="2023-06" db="EMBL/GenBank/DDBJ databases">
        <authorList>
            <person name="Ma L."/>
            <person name="Liu K.-W."/>
            <person name="Li Z."/>
            <person name="Hsiao Y.-Y."/>
            <person name="Qi Y."/>
            <person name="Fu T."/>
            <person name="Tang G."/>
            <person name="Zhang D."/>
            <person name="Sun W.-H."/>
            <person name="Liu D.-K."/>
            <person name="Li Y."/>
            <person name="Chen G.-Z."/>
            <person name="Liu X.-D."/>
            <person name="Liao X.-Y."/>
            <person name="Jiang Y.-T."/>
            <person name="Yu X."/>
            <person name="Hao Y."/>
            <person name="Huang J."/>
            <person name="Zhao X.-W."/>
            <person name="Ke S."/>
            <person name="Chen Y.-Y."/>
            <person name="Wu W.-L."/>
            <person name="Hsu J.-L."/>
            <person name="Lin Y.-F."/>
            <person name="Huang M.-D."/>
            <person name="Li C.-Y."/>
            <person name="Huang L."/>
            <person name="Wang Z.-W."/>
            <person name="Zhao X."/>
            <person name="Zhong W.-Y."/>
            <person name="Peng D.-H."/>
            <person name="Ahmad S."/>
            <person name="Lan S."/>
            <person name="Zhang J.-S."/>
            <person name="Tsai W.-C."/>
            <person name="Van De Peer Y."/>
            <person name="Liu Z.-J."/>
        </authorList>
    </citation>
    <scope>NUCLEOTIDE SEQUENCE</scope>
    <source>
        <strain evidence="1">SCP</strain>
        <tissue evidence="1">Leaves</tissue>
    </source>
</reference>
<evidence type="ECO:0008006" key="3">
    <source>
        <dbReference type="Google" id="ProtNLM"/>
    </source>
</evidence>
<dbReference type="AlphaFoldDB" id="A0AAV9AHW7"/>
<dbReference type="Proteomes" id="UP001179952">
    <property type="component" value="Unassembled WGS sequence"/>
</dbReference>
<name>A0AAV9AHW7_ACOGR</name>
<reference evidence="1" key="1">
    <citation type="journal article" date="2023" name="Nat. Commun.">
        <title>Diploid and tetraploid genomes of Acorus and the evolution of monocots.</title>
        <authorList>
            <person name="Ma L."/>
            <person name="Liu K.W."/>
            <person name="Li Z."/>
            <person name="Hsiao Y.Y."/>
            <person name="Qi Y."/>
            <person name="Fu T."/>
            <person name="Tang G.D."/>
            <person name="Zhang D."/>
            <person name="Sun W.H."/>
            <person name="Liu D.K."/>
            <person name="Li Y."/>
            <person name="Chen G.Z."/>
            <person name="Liu X.D."/>
            <person name="Liao X.Y."/>
            <person name="Jiang Y.T."/>
            <person name="Yu X."/>
            <person name="Hao Y."/>
            <person name="Huang J."/>
            <person name="Zhao X.W."/>
            <person name="Ke S."/>
            <person name="Chen Y.Y."/>
            <person name="Wu W.L."/>
            <person name="Hsu J.L."/>
            <person name="Lin Y.F."/>
            <person name="Huang M.D."/>
            <person name="Li C.Y."/>
            <person name="Huang L."/>
            <person name="Wang Z.W."/>
            <person name="Zhao X."/>
            <person name="Zhong W.Y."/>
            <person name="Peng D.H."/>
            <person name="Ahmad S."/>
            <person name="Lan S."/>
            <person name="Zhang J.S."/>
            <person name="Tsai W.C."/>
            <person name="Van de Peer Y."/>
            <person name="Liu Z.J."/>
        </authorList>
    </citation>
    <scope>NUCLEOTIDE SEQUENCE</scope>
    <source>
        <strain evidence="1">SCP</strain>
    </source>
</reference>
<accession>A0AAV9AHW7</accession>
<keyword evidence="2" id="KW-1185">Reference proteome</keyword>